<reference evidence="1" key="1">
    <citation type="submission" date="2022-09" db="EMBL/GenBank/DDBJ databases">
        <title>Genome analysis and characterization of larvicidal activity of Brevibacillus strains.</title>
        <authorList>
            <person name="Patrusheva E.V."/>
            <person name="Izotova A.O."/>
            <person name="Toshchakov S.V."/>
            <person name="Sineoky S.P."/>
        </authorList>
    </citation>
    <scope>NUCLEOTIDE SEQUENCE</scope>
    <source>
        <strain evidence="1">VKPM_B-13247</strain>
    </source>
</reference>
<dbReference type="AlphaFoldDB" id="A0AAP3GD49"/>
<dbReference type="EMBL" id="JAPTNE010000039">
    <property type="protein sequence ID" value="MCZ0809610.1"/>
    <property type="molecule type" value="Genomic_DNA"/>
</dbReference>
<name>A0AAP3GD49_BRELA</name>
<proteinExistence type="predicted"/>
<organism evidence="1 2">
    <name type="scientific">Brevibacillus laterosporus</name>
    <name type="common">Bacillus laterosporus</name>
    <dbReference type="NCBI Taxonomy" id="1465"/>
    <lineage>
        <taxon>Bacteria</taxon>
        <taxon>Bacillati</taxon>
        <taxon>Bacillota</taxon>
        <taxon>Bacilli</taxon>
        <taxon>Bacillales</taxon>
        <taxon>Paenibacillaceae</taxon>
        <taxon>Brevibacillus</taxon>
    </lineage>
</organism>
<dbReference type="InterPro" id="IPR045633">
    <property type="entry name" value="DUF6414"/>
</dbReference>
<protein>
    <submittedName>
        <fullName evidence="1">DUF6414 family protein</fullName>
    </submittedName>
</protein>
<comment type="caution">
    <text evidence="1">The sequence shown here is derived from an EMBL/GenBank/DDBJ whole genome shotgun (WGS) entry which is preliminary data.</text>
</comment>
<sequence length="256" mass="28944">MIKVIYFDEGSATDFLQIFYGGNIVIMDEQKGELGYKLKGKSDVTVGAGSNFFSFLKASFSINGNGELYKSKDSLLKTTLSNTILSDFVSFASDLEENSGDIKIFKGYKVRVIKNSLAFAKMYTPFIKMLKEGSDFSNGLDSFNYLEFDDILKGAKGYYELLATSNKESVIFRFNINAFRNSYSLAELTKMKLTYYGIEVGECREEDLLFENEFSRNENEETRASTEEMYKGQKNKDPNLLKIYDVILAGISGVEK</sequence>
<evidence type="ECO:0000313" key="2">
    <source>
        <dbReference type="Proteomes" id="UP001077662"/>
    </source>
</evidence>
<dbReference type="Proteomes" id="UP001077662">
    <property type="component" value="Unassembled WGS sequence"/>
</dbReference>
<dbReference type="Pfam" id="PF19952">
    <property type="entry name" value="DUF6414"/>
    <property type="match status" value="1"/>
</dbReference>
<gene>
    <name evidence="1" type="ORF">O0554_22370</name>
</gene>
<dbReference type="RefSeq" id="WP_258434617.1">
    <property type="nucleotide sequence ID" value="NZ_JANSGW010000039.1"/>
</dbReference>
<evidence type="ECO:0000313" key="1">
    <source>
        <dbReference type="EMBL" id="MCZ0809610.1"/>
    </source>
</evidence>
<accession>A0AAP3GD49</accession>